<name>V2XF15_MONRO</name>
<gene>
    <name evidence="1" type="ORF">Moror_2691</name>
</gene>
<sequence length="80" mass="9051">MFHRPFTQNPSRLQRSQTHLVTTNLSCEPGTLDAPHLSHNTILNIRCYIQDQSSAFLRSKGIRPEFYKPGPIAGIKTSTK</sequence>
<dbReference type="AlphaFoldDB" id="V2XF15"/>
<evidence type="ECO:0000313" key="1">
    <source>
        <dbReference type="EMBL" id="ESK91436.1"/>
    </source>
</evidence>
<protein>
    <submittedName>
        <fullName evidence="1">Uncharacterized protein</fullName>
    </submittedName>
</protein>
<reference evidence="1 2" key="1">
    <citation type="journal article" date="2014" name="BMC Genomics">
        <title>Genome and secretome analysis of the hemibiotrophic fungal pathogen, Moniliophthora roreri, which causes frosty pod rot disease of cacao: mechanisms of the biotrophic and necrotrophic phases.</title>
        <authorList>
            <person name="Meinhardt L.W."/>
            <person name="Costa G.G.L."/>
            <person name="Thomazella D.P.T."/>
            <person name="Teixeira P.J.P.L."/>
            <person name="Carazzolle M.F."/>
            <person name="Schuster S.C."/>
            <person name="Carlson J.E."/>
            <person name="Guiltinan M.J."/>
            <person name="Mieczkowski P."/>
            <person name="Farmer A."/>
            <person name="Ramaraj T."/>
            <person name="Crozier J."/>
            <person name="Davis R.E."/>
            <person name="Shao J."/>
            <person name="Melnick R.L."/>
            <person name="Pereira G.A.G."/>
            <person name="Bailey B.A."/>
        </authorList>
    </citation>
    <scope>NUCLEOTIDE SEQUENCE [LARGE SCALE GENOMIC DNA]</scope>
    <source>
        <strain evidence="1 2">MCA 2997</strain>
    </source>
</reference>
<organism evidence="1 2">
    <name type="scientific">Moniliophthora roreri (strain MCA 2997)</name>
    <name type="common">Cocoa frosty pod rot fungus</name>
    <name type="synonym">Crinipellis roreri</name>
    <dbReference type="NCBI Taxonomy" id="1381753"/>
    <lineage>
        <taxon>Eukaryota</taxon>
        <taxon>Fungi</taxon>
        <taxon>Dikarya</taxon>
        <taxon>Basidiomycota</taxon>
        <taxon>Agaricomycotina</taxon>
        <taxon>Agaricomycetes</taxon>
        <taxon>Agaricomycetidae</taxon>
        <taxon>Agaricales</taxon>
        <taxon>Marasmiineae</taxon>
        <taxon>Marasmiaceae</taxon>
        <taxon>Moniliophthora</taxon>
    </lineage>
</organism>
<dbReference type="HOGENOM" id="CLU_2590303_0_0_1"/>
<accession>V2XF15</accession>
<dbReference type="EMBL" id="AWSO01000346">
    <property type="protein sequence ID" value="ESK91436.1"/>
    <property type="molecule type" value="Genomic_DNA"/>
</dbReference>
<evidence type="ECO:0000313" key="2">
    <source>
        <dbReference type="Proteomes" id="UP000017559"/>
    </source>
</evidence>
<dbReference type="KEGG" id="mrr:Moror_2691"/>
<dbReference type="Proteomes" id="UP000017559">
    <property type="component" value="Unassembled WGS sequence"/>
</dbReference>
<proteinExistence type="predicted"/>
<comment type="caution">
    <text evidence="1">The sequence shown here is derived from an EMBL/GenBank/DDBJ whole genome shotgun (WGS) entry which is preliminary data.</text>
</comment>
<keyword evidence="2" id="KW-1185">Reference proteome</keyword>